<dbReference type="InterPro" id="IPR048279">
    <property type="entry name" value="MdtK-like"/>
</dbReference>
<evidence type="ECO:0000256" key="5">
    <source>
        <dbReference type="ARBA" id="ARBA00022448"/>
    </source>
</evidence>
<evidence type="ECO:0000256" key="8">
    <source>
        <dbReference type="ARBA" id="ARBA00022692"/>
    </source>
</evidence>
<feature type="transmembrane region" description="Helical" evidence="13">
    <location>
        <begin position="32"/>
        <end position="58"/>
    </location>
</feature>
<keyword evidence="5" id="KW-0813">Transport</keyword>
<feature type="transmembrane region" description="Helical" evidence="13">
    <location>
        <begin position="331"/>
        <end position="354"/>
    </location>
</feature>
<dbReference type="CDD" id="cd13137">
    <property type="entry name" value="MATE_NorM_like"/>
    <property type="match status" value="1"/>
</dbReference>
<sequence length="456" mass="49047">MILHNTYRWLDKNRGRIRTAVGMAWPSVLESFFVALAGMVDTMMVSSIGAYAVAAVGLTTQPKFIGLALFIATNVSVSALVARRKGEMDAYGANETLLTALVFTAIAGTVVSAVCVYLADPIIRLCGSGADTHEGAVLYFRIIMGGMMFNIISLVINAAQRGSGNTRIAMTTNVTSNLLNIVGNYLLIGGHFGFPALGIKGAAIATVFGTVVACVMSIASLLRKDSFVNIRTMVRDKVRLSLRPVKAIAKLSSSVFLEQLLMRAGFMSTAVMTARLGTEAFAAHQAAMNILSISFSFGDGMQVAAVALIGRSLGEKRPQLARLYGQICQRIGNVISLAVSVFFLLGGRFLYQIYFDEPHIVDMGVTLVRVIVLIVIVQIAQVIYMGCLRGAGDVIFTTIASTVSVTIIRTAVSYGMCYVAGLGLVGIWLGILADQISRFLFTSWRFKSGKWTKIRI</sequence>
<dbReference type="PIRSF" id="PIRSF006603">
    <property type="entry name" value="DinF"/>
    <property type="match status" value="1"/>
</dbReference>
<keyword evidence="15" id="KW-1185">Reference proteome</keyword>
<dbReference type="GO" id="GO:0005886">
    <property type="term" value="C:plasma membrane"/>
    <property type="evidence" value="ECO:0007669"/>
    <property type="project" value="UniProtKB-SubCell"/>
</dbReference>
<feature type="transmembrane region" description="Helical" evidence="13">
    <location>
        <begin position="366"/>
        <end position="387"/>
    </location>
</feature>
<comment type="subcellular location">
    <subcellularLocation>
        <location evidence="2">Cell membrane</location>
        <topology evidence="2">Multi-pass membrane protein</topology>
    </subcellularLocation>
</comment>
<organism evidence="14 15">
    <name type="scientific">Enterocloster lavalensis</name>
    <dbReference type="NCBI Taxonomy" id="460384"/>
    <lineage>
        <taxon>Bacteria</taxon>
        <taxon>Bacillati</taxon>
        <taxon>Bacillota</taxon>
        <taxon>Clostridia</taxon>
        <taxon>Lachnospirales</taxon>
        <taxon>Lachnospiraceae</taxon>
        <taxon>Enterocloster</taxon>
    </lineage>
</organism>
<dbReference type="Pfam" id="PF01554">
    <property type="entry name" value="MatE"/>
    <property type="match status" value="2"/>
</dbReference>
<evidence type="ECO:0000256" key="11">
    <source>
        <dbReference type="ARBA" id="ARBA00023136"/>
    </source>
</evidence>
<reference evidence="15" key="1">
    <citation type="submission" date="2016-10" db="EMBL/GenBank/DDBJ databases">
        <authorList>
            <person name="Varghese N."/>
            <person name="Submissions S."/>
        </authorList>
    </citation>
    <scope>NUCLEOTIDE SEQUENCE [LARGE SCALE GENOMIC DNA]</scope>
    <source>
        <strain evidence="15">NLAE-zl-G277</strain>
    </source>
</reference>
<evidence type="ECO:0000256" key="9">
    <source>
        <dbReference type="ARBA" id="ARBA00022989"/>
    </source>
</evidence>
<keyword evidence="6" id="KW-0050">Antiport</keyword>
<evidence type="ECO:0000256" key="12">
    <source>
        <dbReference type="ARBA" id="ARBA00031636"/>
    </source>
</evidence>
<evidence type="ECO:0000313" key="14">
    <source>
        <dbReference type="EMBL" id="SET13651.1"/>
    </source>
</evidence>
<evidence type="ECO:0000313" key="15">
    <source>
        <dbReference type="Proteomes" id="UP000198508"/>
    </source>
</evidence>
<dbReference type="PANTHER" id="PTHR43298">
    <property type="entry name" value="MULTIDRUG RESISTANCE PROTEIN NORM-RELATED"/>
    <property type="match status" value="1"/>
</dbReference>
<feature type="transmembrane region" description="Helical" evidence="13">
    <location>
        <begin position="64"/>
        <end position="84"/>
    </location>
</feature>
<comment type="function">
    <text evidence="1">Multidrug efflux pump.</text>
</comment>
<accession>A0A1I0C2N4</accession>
<keyword evidence="11 13" id="KW-0472">Membrane</keyword>
<evidence type="ECO:0000256" key="13">
    <source>
        <dbReference type="SAM" id="Phobius"/>
    </source>
</evidence>
<dbReference type="InterPro" id="IPR050222">
    <property type="entry name" value="MATE_MdtK"/>
</dbReference>
<evidence type="ECO:0000256" key="3">
    <source>
        <dbReference type="ARBA" id="ARBA00010199"/>
    </source>
</evidence>
<evidence type="ECO:0000256" key="6">
    <source>
        <dbReference type="ARBA" id="ARBA00022449"/>
    </source>
</evidence>
<dbReference type="GO" id="GO:0006811">
    <property type="term" value="P:monoatomic ion transport"/>
    <property type="evidence" value="ECO:0007669"/>
    <property type="project" value="UniProtKB-KW"/>
</dbReference>
<feature type="transmembrane region" description="Helical" evidence="13">
    <location>
        <begin position="203"/>
        <end position="222"/>
    </location>
</feature>
<dbReference type="STRING" id="460384.SAMN05216313_102260"/>
<evidence type="ECO:0000256" key="4">
    <source>
        <dbReference type="ARBA" id="ARBA00020268"/>
    </source>
</evidence>
<feature type="transmembrane region" description="Helical" evidence="13">
    <location>
        <begin position="178"/>
        <end position="197"/>
    </location>
</feature>
<dbReference type="Proteomes" id="UP000198508">
    <property type="component" value="Unassembled WGS sequence"/>
</dbReference>
<feature type="transmembrane region" description="Helical" evidence="13">
    <location>
        <begin position="418"/>
        <end position="441"/>
    </location>
</feature>
<feature type="transmembrane region" description="Helical" evidence="13">
    <location>
        <begin position="96"/>
        <end position="119"/>
    </location>
</feature>
<keyword evidence="9 13" id="KW-1133">Transmembrane helix</keyword>
<dbReference type="NCBIfam" id="TIGR00797">
    <property type="entry name" value="matE"/>
    <property type="match status" value="1"/>
</dbReference>
<evidence type="ECO:0000256" key="2">
    <source>
        <dbReference type="ARBA" id="ARBA00004651"/>
    </source>
</evidence>
<dbReference type="RefSeq" id="WP_092360859.1">
    <property type="nucleotide sequence ID" value="NZ_CABJCG010000001.1"/>
</dbReference>
<name>A0A1I0C2N4_9FIRM</name>
<evidence type="ECO:0000256" key="1">
    <source>
        <dbReference type="ARBA" id="ARBA00003408"/>
    </source>
</evidence>
<keyword evidence="8 13" id="KW-0812">Transmembrane</keyword>
<keyword evidence="7" id="KW-1003">Cell membrane</keyword>
<dbReference type="AlphaFoldDB" id="A0A1I0C2N4"/>
<protein>
    <recommendedName>
        <fullName evidence="4">Probable multidrug resistance protein NorM</fullName>
    </recommendedName>
    <alternativeName>
        <fullName evidence="12">Multidrug-efflux transporter</fullName>
    </alternativeName>
</protein>
<evidence type="ECO:0000256" key="10">
    <source>
        <dbReference type="ARBA" id="ARBA00023065"/>
    </source>
</evidence>
<comment type="similarity">
    <text evidence="3">Belongs to the multi antimicrobial extrusion (MATE) (TC 2.A.66.1) family.</text>
</comment>
<gene>
    <name evidence="14" type="ORF">SAMN05216313_102260</name>
</gene>
<proteinExistence type="inferred from homology"/>
<keyword evidence="10" id="KW-0406">Ion transport</keyword>
<evidence type="ECO:0000256" key="7">
    <source>
        <dbReference type="ARBA" id="ARBA00022475"/>
    </source>
</evidence>
<feature type="transmembrane region" description="Helical" evidence="13">
    <location>
        <begin position="139"/>
        <end position="158"/>
    </location>
</feature>
<dbReference type="InterPro" id="IPR002528">
    <property type="entry name" value="MATE_fam"/>
</dbReference>
<dbReference type="GO" id="GO:0042910">
    <property type="term" value="F:xenobiotic transmembrane transporter activity"/>
    <property type="evidence" value="ECO:0007669"/>
    <property type="project" value="InterPro"/>
</dbReference>
<dbReference type="GO" id="GO:0015297">
    <property type="term" value="F:antiporter activity"/>
    <property type="evidence" value="ECO:0007669"/>
    <property type="project" value="UniProtKB-KW"/>
</dbReference>
<dbReference type="PANTHER" id="PTHR43298:SF2">
    <property type="entry name" value="FMN_FAD EXPORTER YEEO-RELATED"/>
    <property type="match status" value="1"/>
</dbReference>
<dbReference type="EMBL" id="FOIM01000002">
    <property type="protein sequence ID" value="SET13651.1"/>
    <property type="molecule type" value="Genomic_DNA"/>
</dbReference>